<keyword evidence="2" id="KW-1185">Reference proteome</keyword>
<dbReference type="PROSITE" id="PS51257">
    <property type="entry name" value="PROKAR_LIPOPROTEIN"/>
    <property type="match status" value="1"/>
</dbReference>
<accession>A0A068NQ41</accession>
<sequence>MLVRRASILIVSVASLCLLVGCGSKEVPEPVVRKADPAPPAEVKMPEAVKIDEEAAARQAAKVAIQPVMDQFNHSIRGSTDDLHSTVGDLPIVATLARYLHDVDTSKCPDDFRAATLDCVHAWEDVGNAHAKFVAFQEEARDKGKIVGVMLNPLDRTRDLLAERKQHEDEIAAANDRVYKTFQAMETVALKYGVTADPNWKG</sequence>
<proteinExistence type="predicted"/>
<name>A0A068NQ41_FIMGI</name>
<evidence type="ECO:0000313" key="2">
    <source>
        <dbReference type="Proteomes" id="UP000027982"/>
    </source>
</evidence>
<organism evidence="1 2">
    <name type="scientific">Fimbriimonas ginsengisoli Gsoil 348</name>
    <dbReference type="NCBI Taxonomy" id="661478"/>
    <lineage>
        <taxon>Bacteria</taxon>
        <taxon>Bacillati</taxon>
        <taxon>Armatimonadota</taxon>
        <taxon>Fimbriimonadia</taxon>
        <taxon>Fimbriimonadales</taxon>
        <taxon>Fimbriimonadaceae</taxon>
        <taxon>Fimbriimonas</taxon>
    </lineage>
</organism>
<dbReference type="RefSeq" id="WP_025225769.1">
    <property type="nucleotide sequence ID" value="NZ_CP007139.1"/>
</dbReference>
<protein>
    <recommendedName>
        <fullName evidence="3">Lipoprotein</fullName>
    </recommendedName>
</protein>
<dbReference type="OrthoDB" id="9990919at2"/>
<evidence type="ECO:0000313" key="1">
    <source>
        <dbReference type="EMBL" id="AIE85668.1"/>
    </source>
</evidence>
<dbReference type="EMBL" id="CP007139">
    <property type="protein sequence ID" value="AIE85668.1"/>
    <property type="molecule type" value="Genomic_DNA"/>
</dbReference>
<dbReference type="KEGG" id="fgi:OP10G_2300"/>
<dbReference type="Proteomes" id="UP000027982">
    <property type="component" value="Chromosome"/>
</dbReference>
<gene>
    <name evidence="1" type="ORF">OP10G_2300</name>
</gene>
<dbReference type="HOGENOM" id="CLU_1352945_0_0_0"/>
<reference evidence="1 2" key="1">
    <citation type="journal article" date="2014" name="PLoS ONE">
        <title>The first complete genome sequence of the class fimbriimonadia in the phylum armatimonadetes.</title>
        <authorList>
            <person name="Hu Z.Y."/>
            <person name="Wang Y.Z."/>
            <person name="Im W.T."/>
            <person name="Wang S.Y."/>
            <person name="Zhao G.P."/>
            <person name="Zheng H.J."/>
            <person name="Quan Z.X."/>
        </authorList>
    </citation>
    <scope>NUCLEOTIDE SEQUENCE [LARGE SCALE GENOMIC DNA]</scope>
    <source>
        <strain evidence="1">Gsoil 348</strain>
    </source>
</reference>
<dbReference type="AlphaFoldDB" id="A0A068NQ41"/>
<evidence type="ECO:0008006" key="3">
    <source>
        <dbReference type="Google" id="ProtNLM"/>
    </source>
</evidence>